<feature type="domain" description="Tetrapyrrole biosynthesis uroporphyrinogen III synthase" evidence="10">
    <location>
        <begin position="22"/>
        <end position="216"/>
    </location>
</feature>
<protein>
    <recommendedName>
        <fullName evidence="7 9">Uroporphyrinogen-III synthase</fullName>
        <ecNumber evidence="3 9">4.2.1.75</ecNumber>
    </recommendedName>
</protein>
<evidence type="ECO:0000256" key="4">
    <source>
        <dbReference type="ARBA" id="ARBA00023239"/>
    </source>
</evidence>
<keyword evidence="5 9" id="KW-0627">Porphyrin biosynthesis</keyword>
<evidence type="ECO:0000256" key="2">
    <source>
        <dbReference type="ARBA" id="ARBA00008133"/>
    </source>
</evidence>
<dbReference type="GO" id="GO:0004852">
    <property type="term" value="F:uroporphyrinogen-III synthase activity"/>
    <property type="evidence" value="ECO:0007669"/>
    <property type="project" value="UniProtKB-UniRule"/>
</dbReference>
<evidence type="ECO:0000256" key="1">
    <source>
        <dbReference type="ARBA" id="ARBA00004772"/>
    </source>
</evidence>
<evidence type="ECO:0000256" key="3">
    <source>
        <dbReference type="ARBA" id="ARBA00013109"/>
    </source>
</evidence>
<comment type="similarity">
    <text evidence="2 9">Belongs to the uroporphyrinogen-III synthase family.</text>
</comment>
<dbReference type="Pfam" id="PF02602">
    <property type="entry name" value="HEM4"/>
    <property type="match status" value="1"/>
</dbReference>
<comment type="catalytic activity">
    <reaction evidence="8 9">
        <text>hydroxymethylbilane = uroporphyrinogen III + H2O</text>
        <dbReference type="Rhea" id="RHEA:18965"/>
        <dbReference type="ChEBI" id="CHEBI:15377"/>
        <dbReference type="ChEBI" id="CHEBI:57308"/>
        <dbReference type="ChEBI" id="CHEBI:57845"/>
        <dbReference type="EC" id="4.2.1.75"/>
    </reaction>
</comment>
<dbReference type="EMBL" id="QXVO01000022">
    <property type="protein sequence ID" value="RIO45340.1"/>
    <property type="molecule type" value="Genomic_DNA"/>
</dbReference>
<dbReference type="RefSeq" id="WP_119635553.1">
    <property type="nucleotide sequence ID" value="NZ_CP118163.1"/>
</dbReference>
<dbReference type="GO" id="GO:0006782">
    <property type="term" value="P:protoporphyrinogen IX biosynthetic process"/>
    <property type="evidence" value="ECO:0007669"/>
    <property type="project" value="UniProtKB-UniRule"/>
</dbReference>
<proteinExistence type="inferred from homology"/>
<evidence type="ECO:0000256" key="6">
    <source>
        <dbReference type="ARBA" id="ARBA00037589"/>
    </source>
</evidence>
<accession>A0A418JIA7</accession>
<dbReference type="CDD" id="cd06578">
    <property type="entry name" value="HemD"/>
    <property type="match status" value="1"/>
</dbReference>
<dbReference type="EC" id="4.2.1.75" evidence="3 9"/>
<dbReference type="UniPathway" id="UPA00251">
    <property type="reaction ID" value="UER00320"/>
</dbReference>
<evidence type="ECO:0000313" key="11">
    <source>
        <dbReference type="EMBL" id="RIO45340.1"/>
    </source>
</evidence>
<evidence type="ECO:0000256" key="5">
    <source>
        <dbReference type="ARBA" id="ARBA00023244"/>
    </source>
</evidence>
<evidence type="ECO:0000256" key="9">
    <source>
        <dbReference type="RuleBase" id="RU366031"/>
    </source>
</evidence>
<dbReference type="Gene3D" id="3.40.50.10090">
    <property type="match status" value="2"/>
</dbReference>
<dbReference type="PANTHER" id="PTHR38042">
    <property type="entry name" value="UROPORPHYRINOGEN-III SYNTHASE, CHLOROPLASTIC"/>
    <property type="match status" value="1"/>
</dbReference>
<evidence type="ECO:0000259" key="10">
    <source>
        <dbReference type="Pfam" id="PF02602"/>
    </source>
</evidence>
<evidence type="ECO:0000313" key="12">
    <source>
        <dbReference type="Proteomes" id="UP000285625"/>
    </source>
</evidence>
<dbReference type="Proteomes" id="UP000285625">
    <property type="component" value="Unassembled WGS sequence"/>
</dbReference>
<sequence length="226" mass="25905">MKPIVLMTQTHTYEDARVRIRHLPFIKPVPLSFDERVLKSHYDWLIFTSKNAVNMFRPYLEHVHIKNIAAIGEKTKQYCDSIGLEVRFYPNDYSQEGFLKTHPIQKEDVVLMPSSIKARPLLTDSLISQGIQVTKIDLYDIQVVQTSVNCAVQAMNENQIDAITFASSSAAHAFFKTAPPKRTHFYYAIGEQTARTIQQYGHTCIKADQQTLESLITKIIEERSKT</sequence>
<dbReference type="AlphaFoldDB" id="A0A418JIA7"/>
<dbReference type="PANTHER" id="PTHR38042:SF1">
    <property type="entry name" value="UROPORPHYRINOGEN-III SYNTHASE, CHLOROPLASTIC"/>
    <property type="match status" value="1"/>
</dbReference>
<comment type="function">
    <text evidence="6 9">Catalyzes cyclization of the linear tetrapyrrole, hydroxymethylbilane, to the macrocyclic uroporphyrinogen III.</text>
</comment>
<dbReference type="InterPro" id="IPR039793">
    <property type="entry name" value="UROS/Hem4"/>
</dbReference>
<dbReference type="InterPro" id="IPR036108">
    <property type="entry name" value="4pyrrol_syn_uPrphyn_synt_sf"/>
</dbReference>
<name>A0A418JIA7_STAHY</name>
<comment type="caution">
    <text evidence="11">The sequence shown here is derived from an EMBL/GenBank/DDBJ whole genome shotgun (WGS) entry which is preliminary data.</text>
</comment>
<organism evidence="11 12">
    <name type="scientific">Staphylococcus hyicus</name>
    <dbReference type="NCBI Taxonomy" id="1284"/>
    <lineage>
        <taxon>Bacteria</taxon>
        <taxon>Bacillati</taxon>
        <taxon>Bacillota</taxon>
        <taxon>Bacilli</taxon>
        <taxon>Bacillales</taxon>
        <taxon>Staphylococcaceae</taxon>
        <taxon>Staphylococcus</taxon>
    </lineage>
</organism>
<dbReference type="STRING" id="1284.SHYC_06270"/>
<evidence type="ECO:0000256" key="8">
    <source>
        <dbReference type="ARBA" id="ARBA00048617"/>
    </source>
</evidence>
<evidence type="ECO:0000256" key="7">
    <source>
        <dbReference type="ARBA" id="ARBA00040167"/>
    </source>
</evidence>
<dbReference type="GO" id="GO:0006780">
    <property type="term" value="P:uroporphyrinogen III biosynthetic process"/>
    <property type="evidence" value="ECO:0007669"/>
    <property type="project" value="UniProtKB-UniRule"/>
</dbReference>
<gene>
    <name evidence="11" type="ORF">BUZ57_07900</name>
</gene>
<reference evidence="11 12" key="1">
    <citation type="journal article" date="2016" name="Front. Microbiol.">
        <title>Comprehensive Phylogenetic Analysis of Bovine Non-aureus Staphylococci Species Based on Whole-Genome Sequencing.</title>
        <authorList>
            <person name="Naushad S."/>
            <person name="Barkema H.W."/>
            <person name="Luby C."/>
            <person name="Condas L.A."/>
            <person name="Nobrega D.B."/>
            <person name="Carson D.A."/>
            <person name="De Buck J."/>
        </authorList>
    </citation>
    <scope>NUCLEOTIDE SEQUENCE [LARGE SCALE GENOMIC DNA]</scope>
    <source>
        <strain evidence="11 12">SNUC 5959</strain>
    </source>
</reference>
<dbReference type="SUPFAM" id="SSF69618">
    <property type="entry name" value="HemD-like"/>
    <property type="match status" value="1"/>
</dbReference>
<dbReference type="InterPro" id="IPR003754">
    <property type="entry name" value="4pyrrol_synth_uPrphyn_synth"/>
</dbReference>
<comment type="pathway">
    <text evidence="1 9">Porphyrin-containing compound metabolism; protoporphyrin-IX biosynthesis; coproporphyrinogen-III from 5-aminolevulinate: step 3/4.</text>
</comment>
<keyword evidence="4 9" id="KW-0456">Lyase</keyword>